<dbReference type="EMBL" id="JAGMVS010000046">
    <property type="protein sequence ID" value="MCM2437029.1"/>
    <property type="molecule type" value="Genomic_DNA"/>
</dbReference>
<protein>
    <submittedName>
        <fullName evidence="2">DUF2273 domain-containing protein</fullName>
    </submittedName>
</protein>
<keyword evidence="1" id="KW-1133">Transmembrane helix</keyword>
<organism evidence="2 3">
    <name type="scientific">Periweissella beninensis</name>
    <dbReference type="NCBI Taxonomy" id="504936"/>
    <lineage>
        <taxon>Bacteria</taxon>
        <taxon>Bacillati</taxon>
        <taxon>Bacillota</taxon>
        <taxon>Bacilli</taxon>
        <taxon>Lactobacillales</taxon>
        <taxon>Lactobacillaceae</taxon>
        <taxon>Periweissella</taxon>
    </lineage>
</organism>
<keyword evidence="3" id="KW-1185">Reference proteome</keyword>
<reference evidence="2" key="1">
    <citation type="submission" date="2021-04" db="EMBL/GenBank/DDBJ databases">
        <title>Taxonomic assessment of Weissella genus.</title>
        <authorList>
            <person name="Fanelli F."/>
            <person name="Chieffi D."/>
            <person name="Dell'Aquila A."/>
            <person name="Gyu-Sung C."/>
            <person name="Franz C.M.A.P."/>
            <person name="Fusco V."/>
        </authorList>
    </citation>
    <scope>NUCLEOTIDE SEQUENCE</scope>
    <source>
        <strain evidence="2">LMG 25373</strain>
    </source>
</reference>
<keyword evidence="1" id="KW-0812">Transmembrane</keyword>
<sequence length="68" mass="7586">MDNWRKSPPLIGVGIGAVLAILLLLVGFWKTVLILILAGGGWYIGNFMEKNDLSIKQLFQIIKTMLSR</sequence>
<comment type="caution">
    <text evidence="2">The sequence shown here is derived from an EMBL/GenBank/DDBJ whole genome shotgun (WGS) entry which is preliminary data.</text>
</comment>
<evidence type="ECO:0000313" key="3">
    <source>
        <dbReference type="Proteomes" id="UP001057481"/>
    </source>
</evidence>
<dbReference type="Pfam" id="PF10031">
    <property type="entry name" value="DUF2273"/>
    <property type="match status" value="1"/>
</dbReference>
<accession>A0ABT0VI19</accession>
<gene>
    <name evidence="2" type="ORF">KAK10_03660</name>
</gene>
<dbReference type="Proteomes" id="UP001057481">
    <property type="component" value="Unassembled WGS sequence"/>
</dbReference>
<proteinExistence type="predicted"/>
<dbReference type="InterPro" id="IPR018730">
    <property type="entry name" value="DUF2273"/>
</dbReference>
<dbReference type="RefSeq" id="WP_205143903.1">
    <property type="nucleotide sequence ID" value="NZ_JAFBDN010000013.1"/>
</dbReference>
<name>A0ABT0VI19_9LACO</name>
<feature type="transmembrane region" description="Helical" evidence="1">
    <location>
        <begin position="12"/>
        <end position="44"/>
    </location>
</feature>
<evidence type="ECO:0000313" key="2">
    <source>
        <dbReference type="EMBL" id="MCM2437029.1"/>
    </source>
</evidence>
<evidence type="ECO:0000256" key="1">
    <source>
        <dbReference type="SAM" id="Phobius"/>
    </source>
</evidence>
<keyword evidence="1" id="KW-0472">Membrane</keyword>